<sequence>MLRRLLPRGGPSPPPAESVPAVAELVGLGLAPLPDRAAVGRLLEAEDGAAGVGRSLGALGEDPARRRREGVLAWARLLEQPGEEPAGPPPDELVVPAVAALRDIPLRDALIGWLAPGVVPRSRLEPVVLALLERRLPRRAGLGTWRPGGVDPDERPAVLERLLAVCRRVPDERPTEAAAVCTTAAHLAWQAGDGAVARSALERALRVEPGYRLAQLLARLIALGLRPDQLLDRAG</sequence>
<evidence type="ECO:0000313" key="1">
    <source>
        <dbReference type="EMBL" id="QNN50734.1"/>
    </source>
</evidence>
<name>A0A7G9R559_9MICO</name>
<reference evidence="1 2" key="1">
    <citation type="submission" date="2020-08" db="EMBL/GenBank/DDBJ databases">
        <title>Genome sequence of Phycicoccus endophyticus JCM 31784T.</title>
        <authorList>
            <person name="Hyun D.-W."/>
            <person name="Bae J.-W."/>
        </authorList>
    </citation>
    <scope>NUCLEOTIDE SEQUENCE [LARGE SCALE GENOMIC DNA]</scope>
    <source>
        <strain evidence="1 2">JCM 31784</strain>
    </source>
</reference>
<proteinExistence type="predicted"/>
<organism evidence="1 2">
    <name type="scientific">Phycicoccus endophyticus</name>
    <dbReference type="NCBI Taxonomy" id="1690220"/>
    <lineage>
        <taxon>Bacteria</taxon>
        <taxon>Bacillati</taxon>
        <taxon>Actinomycetota</taxon>
        <taxon>Actinomycetes</taxon>
        <taxon>Micrococcales</taxon>
        <taxon>Intrasporangiaceae</taxon>
        <taxon>Phycicoccus</taxon>
    </lineage>
</organism>
<evidence type="ECO:0000313" key="2">
    <source>
        <dbReference type="Proteomes" id="UP000515976"/>
    </source>
</evidence>
<dbReference type="Pfam" id="PF13830">
    <property type="entry name" value="DUF4192"/>
    <property type="match status" value="1"/>
</dbReference>
<protein>
    <submittedName>
        <fullName evidence="1">DUF4192 family protein</fullName>
    </submittedName>
</protein>
<dbReference type="InterPro" id="IPR025447">
    <property type="entry name" value="DUF4192"/>
</dbReference>
<dbReference type="AlphaFoldDB" id="A0A7G9R559"/>
<dbReference type="EMBL" id="CP060712">
    <property type="protein sequence ID" value="QNN50734.1"/>
    <property type="molecule type" value="Genomic_DNA"/>
</dbReference>
<dbReference type="KEGG" id="pei:H9L10_07310"/>
<keyword evidence="2" id="KW-1185">Reference proteome</keyword>
<gene>
    <name evidence="1" type="ORF">H9L10_07310</name>
</gene>
<accession>A0A7G9R559</accession>
<dbReference type="Proteomes" id="UP000515976">
    <property type="component" value="Chromosome"/>
</dbReference>